<evidence type="ECO:0000313" key="9">
    <source>
        <dbReference type="EMBL" id="EHK66875.1"/>
    </source>
</evidence>
<feature type="transmembrane region" description="Helical" evidence="7">
    <location>
        <begin position="673"/>
        <end position="690"/>
    </location>
</feature>
<feature type="transmembrane region" description="Helical" evidence="7">
    <location>
        <begin position="579"/>
        <end position="599"/>
    </location>
</feature>
<dbReference type="GO" id="GO:0009246">
    <property type="term" value="P:enterobacterial common antigen biosynthetic process"/>
    <property type="evidence" value="ECO:0007669"/>
    <property type="project" value="TreeGrafter"/>
</dbReference>
<feature type="transmembrane region" description="Helical" evidence="7">
    <location>
        <begin position="300"/>
        <end position="319"/>
    </location>
</feature>
<dbReference type="eggNOG" id="COG1835">
    <property type="taxonomic scope" value="Bacteria"/>
</dbReference>
<dbReference type="GO" id="GO:0005886">
    <property type="term" value="C:plasma membrane"/>
    <property type="evidence" value="ECO:0007669"/>
    <property type="project" value="UniProtKB-SubCell"/>
</dbReference>
<comment type="similarity">
    <text evidence="2">Belongs to the acyltransferase 3 family.</text>
</comment>
<evidence type="ECO:0000256" key="4">
    <source>
        <dbReference type="ARBA" id="ARBA00022692"/>
    </source>
</evidence>
<feature type="transmembrane region" description="Helical" evidence="7">
    <location>
        <begin position="427"/>
        <end position="445"/>
    </location>
</feature>
<feature type="transmembrane region" description="Helical" evidence="7">
    <location>
        <begin position="348"/>
        <end position="372"/>
    </location>
</feature>
<comment type="subcellular location">
    <subcellularLocation>
        <location evidence="1">Cell membrane</location>
        <topology evidence="1">Multi-pass membrane protein</topology>
    </subcellularLocation>
</comment>
<feature type="transmembrane region" description="Helical" evidence="7">
    <location>
        <begin position="480"/>
        <end position="498"/>
    </location>
</feature>
<keyword evidence="10" id="KW-1185">Reference proteome</keyword>
<dbReference type="Pfam" id="PF01757">
    <property type="entry name" value="Acyl_transf_3"/>
    <property type="match status" value="1"/>
</dbReference>
<feature type="transmembrane region" description="Helical" evidence="7">
    <location>
        <begin position="212"/>
        <end position="228"/>
    </location>
</feature>
<keyword evidence="4 7" id="KW-0812">Transmembrane</keyword>
<dbReference type="PANTHER" id="PTHR40074:SF2">
    <property type="entry name" value="O-ACETYLTRANSFERASE WECH"/>
    <property type="match status" value="1"/>
</dbReference>
<feature type="transmembrane region" description="Helical" evidence="7">
    <location>
        <begin position="82"/>
        <end position="103"/>
    </location>
</feature>
<proteinExistence type="inferred from homology"/>
<comment type="caution">
    <text evidence="9">The sequence shown here is derived from an EMBL/GenBank/DDBJ whole genome shotgun (WGS) entry which is preliminary data.</text>
</comment>
<name>H0F4C6_9BURK</name>
<feature type="transmembrane region" description="Helical" evidence="7">
    <location>
        <begin position="160"/>
        <end position="177"/>
    </location>
</feature>
<feature type="domain" description="Acyltransferase 3" evidence="8">
    <location>
        <begin position="3"/>
        <end position="314"/>
    </location>
</feature>
<evidence type="ECO:0000259" key="8">
    <source>
        <dbReference type="Pfam" id="PF01757"/>
    </source>
</evidence>
<evidence type="ECO:0000256" key="2">
    <source>
        <dbReference type="ARBA" id="ARBA00007400"/>
    </source>
</evidence>
<evidence type="ECO:0000256" key="5">
    <source>
        <dbReference type="ARBA" id="ARBA00022989"/>
    </source>
</evidence>
<feature type="transmembrane region" description="Helical" evidence="7">
    <location>
        <begin position="605"/>
        <end position="625"/>
    </location>
</feature>
<feature type="transmembrane region" description="Helical" evidence="7">
    <location>
        <begin position="637"/>
        <end position="661"/>
    </location>
</feature>
<evidence type="ECO:0000256" key="1">
    <source>
        <dbReference type="ARBA" id="ARBA00004651"/>
    </source>
</evidence>
<dbReference type="GO" id="GO:0016413">
    <property type="term" value="F:O-acetyltransferase activity"/>
    <property type="evidence" value="ECO:0007669"/>
    <property type="project" value="TreeGrafter"/>
</dbReference>
<organism evidence="9 10">
    <name type="scientific">Achromobacter arsenitoxydans SY8</name>
    <dbReference type="NCBI Taxonomy" id="477184"/>
    <lineage>
        <taxon>Bacteria</taxon>
        <taxon>Pseudomonadati</taxon>
        <taxon>Pseudomonadota</taxon>
        <taxon>Betaproteobacteria</taxon>
        <taxon>Burkholderiales</taxon>
        <taxon>Alcaligenaceae</taxon>
        <taxon>Achromobacter</taxon>
    </lineage>
</organism>
<protein>
    <submittedName>
        <fullName evidence="9">Transmembrane protein</fullName>
    </submittedName>
</protein>
<keyword evidence="5 7" id="KW-1133">Transmembrane helix</keyword>
<reference evidence="9 10" key="1">
    <citation type="journal article" date="2012" name="J. Bacteriol.">
        <title>Genome sequence of the highly efficient arsenite-oxidizing bacterium Achromobacter arsenitoxydans SY8.</title>
        <authorList>
            <person name="Li X."/>
            <person name="Hu Y."/>
            <person name="Gong J."/>
            <person name="Lin Y."/>
            <person name="Johnstone L."/>
            <person name="Rensing C."/>
            <person name="Wang G."/>
        </authorList>
    </citation>
    <scope>NUCLEOTIDE SEQUENCE [LARGE SCALE GENOMIC DNA]</scope>
    <source>
        <strain evidence="9 10">SY8</strain>
    </source>
</reference>
<feature type="transmembrane region" description="Helical" evidence="7">
    <location>
        <begin position="549"/>
        <end position="567"/>
    </location>
</feature>
<evidence type="ECO:0000313" key="10">
    <source>
        <dbReference type="Proteomes" id="UP000003113"/>
    </source>
</evidence>
<evidence type="ECO:0000256" key="7">
    <source>
        <dbReference type="SAM" id="Phobius"/>
    </source>
</evidence>
<feature type="transmembrane region" description="Helical" evidence="7">
    <location>
        <begin position="7"/>
        <end position="25"/>
    </location>
</feature>
<feature type="transmembrane region" description="Helical" evidence="7">
    <location>
        <begin position="697"/>
        <end position="715"/>
    </location>
</feature>
<gene>
    <name evidence="9" type="ORF">KYC_08090</name>
</gene>
<dbReference type="PANTHER" id="PTHR40074">
    <property type="entry name" value="O-ACETYLTRANSFERASE WECH"/>
    <property type="match status" value="1"/>
</dbReference>
<feature type="transmembrane region" description="Helical" evidence="7">
    <location>
        <begin position="234"/>
        <end position="251"/>
    </location>
</feature>
<dbReference type="Proteomes" id="UP000003113">
    <property type="component" value="Unassembled WGS sequence"/>
</dbReference>
<feature type="transmembrane region" description="Helical" evidence="7">
    <location>
        <begin position="128"/>
        <end position="148"/>
    </location>
</feature>
<dbReference type="PATRIC" id="fig|477184.5.peg.1601"/>
<accession>H0F4C6</accession>
<dbReference type="STRING" id="477184.KYC_08090"/>
<evidence type="ECO:0000256" key="3">
    <source>
        <dbReference type="ARBA" id="ARBA00022475"/>
    </source>
</evidence>
<keyword evidence="6 7" id="KW-0472">Membrane</keyword>
<sequence>MFFLDFIRVISILMIILYHFNIQLLEQSPAAKVIPGLVIFHQAIGDLGVTLFIMISGVALMTSSSSRFSAVEFYKKRILAIFPSYWLAYVVVGCVLFLLRGAWVGDSQHWKFLLTLTGFDGLTFYRDLNYYLIGEWFIGFIIVLYLLFPVLRRGVLERPILTWVLVIALFLVLRHYYSQIFVLGENRNPLIRLPEFLFGLCFLRYVSRFHGIAFWVSIICLAVFAFWYPPIPMQVYGIVLGIAVFCFLSYAAERSSLPAGFINATETAAKYSFLAFLVHHQIIYVLLPRFNAATLTAVEVYVLFGIVTFLSFVAAKLLYGPVLKITEALRAMLYVKENSPAIDTSTRVLSILAAVLGLAVVASTFFGVFHYYSPVPWWDEWDGYIGFYRNINSGWLGGWWVNHMEHRIVTSRVLFWLDIYVFGGQHIFLYIAELALIAVMAIVVWRRYYQGSTNKAPNGWVIGLTLALLFSWVQEEILRWGFETTVLSAYMFALLSVAQFSKFDEPRGKPLFLSLVFAILAEFSMGNGLMTFPTLFALAVICRRPIREMVYIAATWAVMWGVYFIDYSVPPAVHPEMPVVMLAMAFAKFFFVFLGNPVGALTNNGVVLCFIIGAATFGLASWLVLRLYRSNSITAYRAFLIGGYGFVVLSALAAMVGRAYYGPEGALVSRYTTGSLLGWLMISLLAFDVARSRTTQFLAVAGSIALAAAIAPFQVHTAGDNSHLYKHKLAILAHKIGADRPKLDALLFPAAAHRHFSDLATYAEKNNVALYGKGWLKDAGELTYDPAKRNDALCLGAFDSVGADEVGPVLKGWATENPVRSTEMLIVIADESGRTIGYGVTGEARPDVTGAIRGNPKNAGWTGFTTQPAQNASAYAYISGQFCKLPRS</sequence>
<feature type="transmembrane region" description="Helical" evidence="7">
    <location>
        <begin position="37"/>
        <end position="61"/>
    </location>
</feature>
<feature type="transmembrane region" description="Helical" evidence="7">
    <location>
        <begin position="510"/>
        <end position="529"/>
    </location>
</feature>
<dbReference type="AlphaFoldDB" id="H0F4C6"/>
<dbReference type="InterPro" id="IPR002656">
    <property type="entry name" value="Acyl_transf_3_dom"/>
</dbReference>
<dbReference type="EMBL" id="AGUF01000034">
    <property type="protein sequence ID" value="EHK66875.1"/>
    <property type="molecule type" value="Genomic_DNA"/>
</dbReference>
<evidence type="ECO:0000256" key="6">
    <source>
        <dbReference type="ARBA" id="ARBA00023136"/>
    </source>
</evidence>
<keyword evidence="3" id="KW-1003">Cell membrane</keyword>